<protein>
    <submittedName>
        <fullName evidence="1">Uncharacterized protein</fullName>
    </submittedName>
</protein>
<dbReference type="EMBL" id="CP121196">
    <property type="protein sequence ID" value="XBH18177.1"/>
    <property type="molecule type" value="Genomic_DNA"/>
</dbReference>
<gene>
    <name evidence="1" type="ORF">P8935_02325</name>
</gene>
<sequence length="88" mass="9556">MAESKTYSIQDALQAQSALRAAAGLEPERFPVEAFVGMISDEIEALRTQGQSNEQIASLIRQSSAIDVTSGEIEANYAPPEQRHQNGH</sequence>
<dbReference type="AlphaFoldDB" id="A0AAU7DLM3"/>
<organism evidence="1">
    <name type="scientific">Telmatobacter sp. DSM 110680</name>
    <dbReference type="NCBI Taxonomy" id="3036704"/>
    <lineage>
        <taxon>Bacteria</taxon>
        <taxon>Pseudomonadati</taxon>
        <taxon>Acidobacteriota</taxon>
        <taxon>Terriglobia</taxon>
        <taxon>Terriglobales</taxon>
        <taxon>Acidobacteriaceae</taxon>
        <taxon>Telmatobacter</taxon>
    </lineage>
</organism>
<name>A0AAU7DLM3_9BACT</name>
<dbReference type="RefSeq" id="WP_348263400.1">
    <property type="nucleotide sequence ID" value="NZ_CP121196.1"/>
</dbReference>
<reference evidence="1" key="1">
    <citation type="submission" date="2023-03" db="EMBL/GenBank/DDBJ databases">
        <title>Edaphobacter sp.</title>
        <authorList>
            <person name="Huber K.J."/>
            <person name="Papendorf J."/>
            <person name="Pilke C."/>
            <person name="Bunk B."/>
            <person name="Sproeer C."/>
            <person name="Pester M."/>
        </authorList>
    </citation>
    <scope>NUCLEOTIDE SEQUENCE</scope>
    <source>
        <strain evidence="1">DSM 110680</strain>
    </source>
</reference>
<proteinExistence type="predicted"/>
<evidence type="ECO:0000313" key="1">
    <source>
        <dbReference type="EMBL" id="XBH18177.1"/>
    </source>
</evidence>
<accession>A0AAU7DLM3</accession>